<evidence type="ECO:0000313" key="3">
    <source>
        <dbReference type="EMBL" id="MVB09082.1"/>
    </source>
</evidence>
<dbReference type="RefSeq" id="WP_156197233.1">
    <property type="nucleotide sequence ID" value="NZ_QTZN02000065.1"/>
</dbReference>
<dbReference type="EMBL" id="QTZN02000065">
    <property type="protein sequence ID" value="MVB09082.1"/>
    <property type="molecule type" value="Genomic_DNA"/>
</dbReference>
<reference evidence="2 5" key="2">
    <citation type="submission" date="2019-12" db="EMBL/GenBank/DDBJ databases">
        <title>Draft genome sequence of Labilibaculum sp. strain 44 isolated from deep waters of Black Sea.</title>
        <authorList>
            <person name="Yadav S."/>
            <person name="Villanueva L."/>
        </authorList>
    </citation>
    <scope>NUCLEOTIDE SEQUENCE [LARGE SCALE GENOMIC DNA]</scope>
    <source>
        <strain evidence="2 5">44</strain>
    </source>
</reference>
<evidence type="ECO:0000313" key="2">
    <source>
        <dbReference type="EMBL" id="MUP39877.1"/>
    </source>
</evidence>
<proteinExistence type="predicted"/>
<dbReference type="AlphaFoldDB" id="A0A7M4DB48"/>
<comment type="caution">
    <text evidence="2">The sequence shown here is derived from an EMBL/GenBank/DDBJ whole genome shotgun (WGS) entry which is preliminary data.</text>
</comment>
<organism evidence="2 5">
    <name type="scientific">Labilibaculum euxinus</name>
    <dbReference type="NCBI Taxonomy" id="2686357"/>
    <lineage>
        <taxon>Bacteria</taxon>
        <taxon>Pseudomonadati</taxon>
        <taxon>Bacteroidota</taxon>
        <taxon>Bacteroidia</taxon>
        <taxon>Marinilabiliales</taxon>
        <taxon>Marinifilaceae</taxon>
        <taxon>Labilibaculum</taxon>
    </lineage>
</organism>
<reference evidence="3 4" key="1">
    <citation type="submission" date="2019-11" db="EMBL/GenBank/DDBJ databases">
        <title>Draft genome sequence of Labilibaculum sp. strain SYP isolated from Black Sea.</title>
        <authorList>
            <person name="Yadav S."/>
            <person name="Villanueva L."/>
        </authorList>
    </citation>
    <scope>NUCLEOTIDE SEQUENCE [LARGE SCALE GENOMIC DNA]</scope>
    <source>
        <strain evidence="3 4">44</strain>
    </source>
</reference>
<accession>A0A7M4DB48</accession>
<keyword evidence="1" id="KW-1133">Transmembrane helix</keyword>
<gene>
    <name evidence="3" type="ORF">DWB62_018855</name>
    <name evidence="2" type="ORF">GNY23_18855</name>
</gene>
<feature type="transmembrane region" description="Helical" evidence="1">
    <location>
        <begin position="102"/>
        <end position="119"/>
    </location>
</feature>
<name>A0A7M4DB48_9BACT</name>
<keyword evidence="1" id="KW-0812">Transmembrane</keyword>
<dbReference type="EMBL" id="WOTW01000065">
    <property type="protein sequence ID" value="MUP39877.1"/>
    <property type="molecule type" value="Genomic_DNA"/>
</dbReference>
<dbReference type="Proteomes" id="UP000285951">
    <property type="component" value="Unassembled WGS sequence"/>
</dbReference>
<sequence length="123" mass="14724">MSKNNFEKSLNRYLNKYRIKMKKPDSKTWVIEFEEEYNSNYIKKNNNKVSGFEYKFLPYRFYFVRKFGWKIKGHSLRLSGKIRCTIKELTITIAKPIKKVSLANWIMIIIGVISIFIAIKSKK</sequence>
<dbReference type="Proteomes" id="UP000462449">
    <property type="component" value="Unassembled WGS sequence"/>
</dbReference>
<evidence type="ECO:0000313" key="5">
    <source>
        <dbReference type="Proteomes" id="UP000462449"/>
    </source>
</evidence>
<keyword evidence="1" id="KW-0472">Membrane</keyword>
<evidence type="ECO:0000256" key="1">
    <source>
        <dbReference type="SAM" id="Phobius"/>
    </source>
</evidence>
<protein>
    <submittedName>
        <fullName evidence="2">Uncharacterized protein</fullName>
    </submittedName>
</protein>
<evidence type="ECO:0000313" key="4">
    <source>
        <dbReference type="Proteomes" id="UP000285951"/>
    </source>
</evidence>
<keyword evidence="4" id="KW-1185">Reference proteome</keyword>